<evidence type="ECO:0000256" key="1">
    <source>
        <dbReference type="ARBA" id="ARBA00004141"/>
    </source>
</evidence>
<evidence type="ECO:0000256" key="5">
    <source>
        <dbReference type="ARBA" id="ARBA00022967"/>
    </source>
</evidence>
<dbReference type="InterPro" id="IPR035973">
    <property type="entry name" value="Cyt_c_oxidase_su3-like_sf"/>
</dbReference>
<evidence type="ECO:0000256" key="8">
    <source>
        <dbReference type="RuleBase" id="RU003375"/>
    </source>
</evidence>
<gene>
    <name evidence="11" type="primary">COX3</name>
</gene>
<dbReference type="PANTHER" id="PTHR11403">
    <property type="entry name" value="CYTOCHROME C OXIDASE SUBUNIT III"/>
    <property type="match status" value="1"/>
</dbReference>
<proteinExistence type="inferred from homology"/>
<feature type="transmembrane region" description="Helical" evidence="9">
    <location>
        <begin position="83"/>
        <end position="110"/>
    </location>
</feature>
<dbReference type="Gene3D" id="1.20.120.80">
    <property type="entry name" value="Cytochrome c oxidase, subunit III, four-helix bundle"/>
    <property type="match status" value="1"/>
</dbReference>
<dbReference type="GO" id="GO:0005739">
    <property type="term" value="C:mitochondrion"/>
    <property type="evidence" value="ECO:0007669"/>
    <property type="project" value="TreeGrafter"/>
</dbReference>
<feature type="transmembrane region" description="Helical" evidence="9">
    <location>
        <begin position="130"/>
        <end position="151"/>
    </location>
</feature>
<dbReference type="InterPro" id="IPR000298">
    <property type="entry name" value="Cyt_c_oxidase-like_su3"/>
</dbReference>
<keyword evidence="6 9" id="KW-1133">Transmembrane helix</keyword>
<geneLocation type="mitochondrion" evidence="11"/>
<accession>A0A386B2A7</accession>
<evidence type="ECO:0000313" key="11">
    <source>
        <dbReference type="EMBL" id="AYC65858.1"/>
    </source>
</evidence>
<dbReference type="Pfam" id="PF00510">
    <property type="entry name" value="COX3"/>
    <property type="match status" value="1"/>
</dbReference>
<dbReference type="InterPro" id="IPR033945">
    <property type="entry name" value="Cyt_c_oxase_su3_dom"/>
</dbReference>
<name>A0A386B2A7_9NEOP</name>
<evidence type="ECO:0000256" key="6">
    <source>
        <dbReference type="ARBA" id="ARBA00022989"/>
    </source>
</evidence>
<evidence type="ECO:0000256" key="9">
    <source>
        <dbReference type="SAM" id="Phobius"/>
    </source>
</evidence>
<evidence type="ECO:0000256" key="4">
    <source>
        <dbReference type="ARBA" id="ARBA00022692"/>
    </source>
</evidence>
<dbReference type="GO" id="GO:0016020">
    <property type="term" value="C:membrane"/>
    <property type="evidence" value="ECO:0007669"/>
    <property type="project" value="UniProtKB-SubCell"/>
</dbReference>
<comment type="subcellular location">
    <subcellularLocation>
        <location evidence="1">Membrane</location>
        <topology evidence="1">Multi-pass membrane protein</topology>
    </subcellularLocation>
</comment>
<protein>
    <recommendedName>
        <fullName evidence="3 8">Cytochrome c oxidase subunit 3</fullName>
    </recommendedName>
</protein>
<feature type="transmembrane region" description="Helical" evidence="9">
    <location>
        <begin position="244"/>
        <end position="263"/>
    </location>
</feature>
<dbReference type="InterPro" id="IPR013833">
    <property type="entry name" value="Cyt_c_oxidase_su3_a-hlx"/>
</dbReference>
<reference evidence="11" key="1">
    <citation type="journal article" date="2018" name="Syst. Biol.">
        <title>Mitochondrial Genome Fragmentation Unites the Parasitic Lice of Eutherian Mammals.</title>
        <authorList>
            <person name="Song F."/>
            <person name="Li H."/>
            <person name="Liu G.-H."/>
            <person name="Wang W."/>
            <person name="James P."/>
            <person name="Colwell D.D."/>
            <person name="Tran A."/>
            <person name="Gong S."/>
            <person name="Cai W."/>
            <person name="Shao R."/>
        </authorList>
    </citation>
    <scope>NUCLEOTIDE SEQUENCE</scope>
    <source>
        <strain evidence="11">Minichromosome 5</strain>
    </source>
</reference>
<dbReference type="InterPro" id="IPR024791">
    <property type="entry name" value="Cyt_c/ubiquinol_Oxase_su3"/>
</dbReference>
<comment type="function">
    <text evidence="8">Component of the cytochrome c oxidase, the last enzyme in the mitochondrial electron transport chain which drives oxidative phosphorylation. The respiratory chain contains 3 multisubunit complexes succinate dehydrogenase (complex II, CII), ubiquinol-cytochrome c oxidoreductase (cytochrome b-c1 complex, complex III, CIII) and cytochrome c oxidase (complex IV, CIV), that cooperate to transfer electrons derived from NADH and succinate to molecular oxygen, creating an electrochemical gradient over the inner membrane that drives transmembrane transport and the ATP synthase. Cytochrome c oxidase is the component of the respiratory chain that catalyzes the reduction of oxygen to water. Electrons originating from reduced cytochrome c in the intermembrane space (IMS) are transferred via the dinuclear copper A center (CU(A)) of subunit 2 and heme A of subunit 1 to the active site in subunit 1, a binuclear center (BNC) formed by heme A3 and copper B (CU(B)). The BNC reduces molecular oxygen to 2 water molecules using 4 electrons from cytochrome c in the IMS and 4 protons from the mitochondrial matrix.</text>
</comment>
<dbReference type="SUPFAM" id="SSF81452">
    <property type="entry name" value="Cytochrome c oxidase subunit III-like"/>
    <property type="match status" value="1"/>
</dbReference>
<comment type="similarity">
    <text evidence="2 8">Belongs to the cytochrome c oxidase subunit 3 family.</text>
</comment>
<dbReference type="CDD" id="cd01665">
    <property type="entry name" value="Cyt_c_Oxidase_III"/>
    <property type="match status" value="1"/>
</dbReference>
<feature type="transmembrane region" description="Helical" evidence="9">
    <location>
        <begin position="200"/>
        <end position="224"/>
    </location>
</feature>
<keyword evidence="5" id="KW-1278">Translocase</keyword>
<evidence type="ECO:0000259" key="10">
    <source>
        <dbReference type="PROSITE" id="PS50253"/>
    </source>
</evidence>
<evidence type="ECO:0000256" key="7">
    <source>
        <dbReference type="ARBA" id="ARBA00023136"/>
    </source>
</evidence>
<dbReference type="EMBL" id="MH001216">
    <property type="protein sequence ID" value="AYC65858.1"/>
    <property type="molecule type" value="Genomic_DNA"/>
</dbReference>
<dbReference type="PANTHER" id="PTHR11403:SF7">
    <property type="entry name" value="CYTOCHROME C OXIDASE SUBUNIT 3"/>
    <property type="match status" value="1"/>
</dbReference>
<feature type="transmembrane region" description="Helical" evidence="9">
    <location>
        <begin position="163"/>
        <end position="180"/>
    </location>
</feature>
<dbReference type="Gene3D" id="1.10.287.70">
    <property type="match status" value="1"/>
</dbReference>
<evidence type="ECO:0000256" key="3">
    <source>
        <dbReference type="ARBA" id="ARBA00015944"/>
    </source>
</evidence>
<dbReference type="PROSITE" id="PS50253">
    <property type="entry name" value="COX3"/>
    <property type="match status" value="1"/>
</dbReference>
<feature type="transmembrane region" description="Helical" evidence="9">
    <location>
        <begin position="44"/>
        <end position="62"/>
    </location>
</feature>
<sequence length="265" mass="30660">MNKSWVWSHPYHIVSISPWPLILSLTVFSFAFMGLMAFNSFCNVFLLFVPFSGLLLILMLWWRDIIRESTFQGCHCLEVQNGLRIGMISFILSEVMFFFSFFFGYFYLSLSPDIWIGAMWPPIGINPVDWMSVPVLNTLLLLSSGVSITWSHHAIIEKNHNQACLGLALTVLLGIVFVFFQYEEYFESSFSMSDSSFGSIFFLSTGFHGFHVIVGSMFLGVNLIRLLSKQFSNQHHFGFEGAAWYWHFVDVVWLVLFLCFYWWGS</sequence>
<organism evidence="11">
    <name type="scientific">Trichodectes canis</name>
    <dbReference type="NCBI Taxonomy" id="209909"/>
    <lineage>
        <taxon>Eukaryota</taxon>
        <taxon>Metazoa</taxon>
        <taxon>Ecdysozoa</taxon>
        <taxon>Arthropoda</taxon>
        <taxon>Hexapoda</taxon>
        <taxon>Insecta</taxon>
        <taxon>Pterygota</taxon>
        <taxon>Neoptera</taxon>
        <taxon>Paraneoptera</taxon>
        <taxon>Psocodea</taxon>
        <taxon>Troctomorpha</taxon>
        <taxon>Phthiraptera</taxon>
        <taxon>Trichodectera</taxon>
        <taxon>Trichodectidae</taxon>
        <taxon>Trichodectes</taxon>
    </lineage>
</organism>
<keyword evidence="4 8" id="KW-0812">Transmembrane</keyword>
<feature type="transmembrane region" description="Helical" evidence="9">
    <location>
        <begin position="21"/>
        <end position="38"/>
    </location>
</feature>
<keyword evidence="8 11" id="KW-0496">Mitochondrion</keyword>
<keyword evidence="7 9" id="KW-0472">Membrane</keyword>
<evidence type="ECO:0000256" key="2">
    <source>
        <dbReference type="ARBA" id="ARBA00010581"/>
    </source>
</evidence>
<dbReference type="GO" id="GO:0004129">
    <property type="term" value="F:cytochrome-c oxidase activity"/>
    <property type="evidence" value="ECO:0007669"/>
    <property type="project" value="InterPro"/>
</dbReference>
<dbReference type="AlphaFoldDB" id="A0A386B2A7"/>
<dbReference type="GO" id="GO:0006123">
    <property type="term" value="P:mitochondrial electron transport, cytochrome c to oxygen"/>
    <property type="evidence" value="ECO:0007669"/>
    <property type="project" value="TreeGrafter"/>
</dbReference>
<feature type="domain" description="Heme-copper oxidase subunit III family profile" evidence="10">
    <location>
        <begin position="7"/>
        <end position="265"/>
    </location>
</feature>